<evidence type="ECO:0000259" key="1">
    <source>
        <dbReference type="Pfam" id="PF26416"/>
    </source>
</evidence>
<dbReference type="AlphaFoldDB" id="A0ABD5Y7Y6"/>
<reference evidence="4 5" key="1">
    <citation type="journal article" date="2019" name="Int. J. Syst. Evol. Microbiol.">
        <title>The Global Catalogue of Microorganisms (GCM) 10K type strain sequencing project: providing services to taxonomists for standard genome sequencing and annotation.</title>
        <authorList>
            <consortium name="The Broad Institute Genomics Platform"/>
            <consortium name="The Broad Institute Genome Sequencing Center for Infectious Disease"/>
            <person name="Wu L."/>
            <person name="Ma J."/>
        </authorList>
    </citation>
    <scope>NUCLEOTIDE SEQUENCE [LARGE SCALE GENOMIC DNA]</scope>
    <source>
        <strain evidence="4 5">XZYJT29</strain>
    </source>
</reference>
<dbReference type="InterPro" id="IPR058990">
    <property type="entry name" value="WH_Primase-assoc"/>
</dbReference>
<name>A0ABD5Y7Y6_9EURY</name>
<dbReference type="InterPro" id="IPR058989">
    <property type="entry name" value="Primase-assoc"/>
</dbReference>
<feature type="domain" description="Primase-associated C-terminal" evidence="1">
    <location>
        <begin position="413"/>
        <end position="532"/>
    </location>
</feature>
<dbReference type="InterPro" id="IPR058424">
    <property type="entry name" value="Primase-assoc_C"/>
</dbReference>
<dbReference type="GeneID" id="78822163"/>
<dbReference type="Proteomes" id="UP001596432">
    <property type="component" value="Unassembled WGS sequence"/>
</dbReference>
<dbReference type="Pfam" id="PF26462">
    <property type="entry name" value="WH_Halo_primase"/>
    <property type="match status" value="1"/>
</dbReference>
<proteinExistence type="predicted"/>
<evidence type="ECO:0000313" key="4">
    <source>
        <dbReference type="EMBL" id="MFC7141836.1"/>
    </source>
</evidence>
<dbReference type="EMBL" id="JBHTAS010000001">
    <property type="protein sequence ID" value="MFC7141836.1"/>
    <property type="molecule type" value="Genomic_DNA"/>
</dbReference>
<gene>
    <name evidence="4" type="ORF">ACFQMA_18620</name>
</gene>
<dbReference type="Pfam" id="PF26416">
    <property type="entry name" value="DUF8111"/>
    <property type="match status" value="1"/>
</dbReference>
<sequence length="535" mass="61907">MSSQSNRDNDGKRSRRVTPRTNVLDAWRVLLEPSGYGDFALVDLFQRGYDTWREQGVRNEKQMLDEVQRFVLEAIKKPKQADVVSDPWVPVECPGRLAVMLSMGSLMIQKNEQLQERSHRITLHHYLQDVFAYHVFAAINNFEHPDGNIQVIAGEAVYGRNGNPDARGPPPGRPVTGITQLEDAGSGLYYEVPLVHANQNCLVREGDPVDGELQVKVDNNCVYIPTTGFETAFKKHLIDGRESVVNKLEQTFENTLTDENETTIVNYAEDVHAKIKKLLEANQTQKLFAERRYPERLRVVLKAVDKAPNEVAKLDEPIKAGDIFDAIEWFIEQEPGADEDDVDNDIKSYEQDNVSEFDTARAVSNFLRKYDDHRHVEIQRGKYNRYILEYSPWEHAKKVNVSEIEDIHELPCMENIHHFLQEGKPVRWVLYSYVRIIFSLDNGFEVDDVVDYFRQYPWFDEETSRYQARYEKRRTISGTNEKPLPVGCHNDNQNFSQFCIGLENCDYSIYRSLPFKDAVYDRIPDNDRSTVRNSD</sequence>
<evidence type="ECO:0000259" key="2">
    <source>
        <dbReference type="Pfam" id="PF26462"/>
    </source>
</evidence>
<keyword evidence="5" id="KW-1185">Reference proteome</keyword>
<dbReference type="Pfam" id="PF26463">
    <property type="entry name" value="DUF8140"/>
    <property type="match status" value="1"/>
</dbReference>
<dbReference type="RefSeq" id="WP_274322915.1">
    <property type="nucleotide sequence ID" value="NZ_CP118158.1"/>
</dbReference>
<comment type="caution">
    <text evidence="4">The sequence shown here is derived from an EMBL/GenBank/DDBJ whole genome shotgun (WGS) entry which is preliminary data.</text>
</comment>
<accession>A0ABD5Y7Y6</accession>
<evidence type="ECO:0000313" key="5">
    <source>
        <dbReference type="Proteomes" id="UP001596432"/>
    </source>
</evidence>
<feature type="domain" description="Primase-associated N-terminal" evidence="3">
    <location>
        <begin position="25"/>
        <end position="281"/>
    </location>
</feature>
<organism evidence="4 5">
    <name type="scientific">Halosimplex aquaticum</name>
    <dbReference type="NCBI Taxonomy" id="3026162"/>
    <lineage>
        <taxon>Archaea</taxon>
        <taxon>Methanobacteriati</taxon>
        <taxon>Methanobacteriota</taxon>
        <taxon>Stenosarchaea group</taxon>
        <taxon>Halobacteria</taxon>
        <taxon>Halobacteriales</taxon>
        <taxon>Haloarculaceae</taxon>
        <taxon>Halosimplex</taxon>
    </lineage>
</organism>
<dbReference type="InterPro" id="IPR058453">
    <property type="entry name" value="Primase-assoc_N"/>
</dbReference>
<feature type="domain" description="Primase-associated winged helix" evidence="2">
    <location>
        <begin position="295"/>
        <end position="388"/>
    </location>
</feature>
<protein>
    <submittedName>
        <fullName evidence="4">Primase-associated protein</fullName>
    </submittedName>
</protein>
<dbReference type="NCBIfam" id="NF038197">
    <property type="entry name" value="prim_adj_arch"/>
    <property type="match status" value="1"/>
</dbReference>
<evidence type="ECO:0000259" key="3">
    <source>
        <dbReference type="Pfam" id="PF26463"/>
    </source>
</evidence>